<keyword evidence="7 12" id="KW-0326">Glycosidase</keyword>
<evidence type="ECO:0000256" key="8">
    <source>
        <dbReference type="ARBA" id="ARBA00023326"/>
    </source>
</evidence>
<protein>
    <recommendedName>
        <fullName evidence="3 12">Beta-glucosidase</fullName>
        <ecNumber evidence="3 12">3.2.1.21</ecNumber>
    </recommendedName>
</protein>
<dbReference type="EC" id="3.2.1.21" evidence="3 12"/>
<sequence length="443" mass="50106">MKIMLPADSKMHSKAFTFGVATASFQIEGAVDSRLPCIWDTFCATPGKIRDNSDGSQACEHVKLWREDVDLIESLGVDAYRLSISWPRVMHKDGSLNPQGIAFYTDLLDELNRRGIKTFVTLYHWDLPQHIEDNGGWLNRETAYLFADYADKITQAFGDRVYSYATFNEPFCSSYLGYEIGVHAPGLATKAFGRQSAHHLLLAHGLAMKVLQKNSPNSQNGIVLNFTPCYSATDSAADVEAASKADQYFNQWYIKPLFDRCYPEIINDFATEDMPVIEQGDFDIIAQPIDFLGINFYTRAVYKADPVTGFSQIDMVDKPKTDIGWEIYPQSFTDLLTSLHALYPLPPVYITENGAAMDDKLLDGKVDDQDRLEYYNAHLNAVNNAIEQGVNVVGYFAWSLMDNFEWAEGYLKRFGIVYVDYTTQQRTLKASAHAYRDFISARK</sequence>
<dbReference type="InterPro" id="IPR018120">
    <property type="entry name" value="Glyco_hydro_1_AS"/>
</dbReference>
<keyword evidence="6" id="KW-0119">Carbohydrate metabolism</keyword>
<comment type="caution">
    <text evidence="13">The sequence shown here is derived from an EMBL/GenBank/DDBJ whole genome shotgun (WGS) entry which is preliminary data.</text>
</comment>
<evidence type="ECO:0000256" key="5">
    <source>
        <dbReference type="ARBA" id="ARBA00023001"/>
    </source>
</evidence>
<reference evidence="13 14" key="1">
    <citation type="submission" date="2016-01" db="EMBL/GenBank/DDBJ databases">
        <title>Draft genome of the antarctic isolate Shewanella frigidimarina Ag06-30.</title>
        <authorList>
            <person name="Parmeciano Di Noto G."/>
            <person name="Vazquez S."/>
            <person name="Mac Cormack W."/>
            <person name="Iriarte A."/>
            <person name="Quiroga C."/>
        </authorList>
    </citation>
    <scope>NUCLEOTIDE SEQUENCE [LARGE SCALE GENOMIC DNA]</scope>
    <source>
        <strain evidence="13 14">Ag06-30</strain>
    </source>
</reference>
<dbReference type="PANTHER" id="PTHR10353:SF36">
    <property type="entry name" value="LP05116P"/>
    <property type="match status" value="1"/>
</dbReference>
<dbReference type="Gene3D" id="3.20.20.80">
    <property type="entry name" value="Glycosidases"/>
    <property type="match status" value="1"/>
</dbReference>
<evidence type="ECO:0000256" key="1">
    <source>
        <dbReference type="ARBA" id="ARBA00000448"/>
    </source>
</evidence>
<evidence type="ECO:0000256" key="9">
    <source>
        <dbReference type="PIRSR" id="PIRSR617736-1"/>
    </source>
</evidence>
<evidence type="ECO:0000313" key="14">
    <source>
        <dbReference type="Proteomes" id="UP000055702"/>
    </source>
</evidence>
<evidence type="ECO:0000256" key="2">
    <source>
        <dbReference type="ARBA" id="ARBA00010838"/>
    </source>
</evidence>
<feature type="active site" description="Nucleophile" evidence="9 11">
    <location>
        <position position="352"/>
    </location>
</feature>
<feature type="binding site" evidence="10">
    <location>
        <position position="168"/>
    </location>
    <ligand>
        <name>substrate</name>
    </ligand>
</feature>
<dbReference type="InterPro" id="IPR017853">
    <property type="entry name" value="GH"/>
</dbReference>
<gene>
    <name evidence="13" type="ORF">AWJ07_08265</name>
</gene>
<evidence type="ECO:0000256" key="11">
    <source>
        <dbReference type="PROSITE-ProRule" id="PRU10055"/>
    </source>
</evidence>
<dbReference type="PROSITE" id="PS00572">
    <property type="entry name" value="GLYCOSYL_HYDROL_F1_1"/>
    <property type="match status" value="1"/>
</dbReference>
<evidence type="ECO:0000256" key="3">
    <source>
        <dbReference type="ARBA" id="ARBA00012744"/>
    </source>
</evidence>
<dbReference type="AlphaFoldDB" id="A0A119CYV6"/>
<feature type="binding site" evidence="10">
    <location>
        <position position="297"/>
    </location>
    <ligand>
        <name>substrate</name>
    </ligand>
</feature>
<proteinExistence type="inferred from homology"/>
<dbReference type="EMBL" id="LRDC01000051">
    <property type="protein sequence ID" value="KVX00352.1"/>
    <property type="molecule type" value="Genomic_DNA"/>
</dbReference>
<evidence type="ECO:0000256" key="4">
    <source>
        <dbReference type="ARBA" id="ARBA00022801"/>
    </source>
</evidence>
<keyword evidence="8" id="KW-0624">Polysaccharide degradation</keyword>
<dbReference type="SMR" id="A0A119CYV6"/>
<dbReference type="NCBIfam" id="TIGR03356">
    <property type="entry name" value="BGL"/>
    <property type="match status" value="1"/>
</dbReference>
<name>A0A119CYV6_SHEFR</name>
<accession>A0A119CYV6</accession>
<organism evidence="13">
    <name type="scientific">Shewanella frigidimarina</name>
    <dbReference type="NCBI Taxonomy" id="56812"/>
    <lineage>
        <taxon>Bacteria</taxon>
        <taxon>Pseudomonadati</taxon>
        <taxon>Pseudomonadota</taxon>
        <taxon>Gammaproteobacteria</taxon>
        <taxon>Alteromonadales</taxon>
        <taxon>Shewanellaceae</taxon>
        <taxon>Shewanella</taxon>
    </lineage>
</organism>
<dbReference type="RefSeq" id="WP_059747305.1">
    <property type="nucleotide sequence ID" value="NZ_JBOZPG010000001.1"/>
</dbReference>
<evidence type="ECO:0000256" key="6">
    <source>
        <dbReference type="ARBA" id="ARBA00023277"/>
    </source>
</evidence>
<evidence type="ECO:0000313" key="13">
    <source>
        <dbReference type="EMBL" id="KVX00352.1"/>
    </source>
</evidence>
<dbReference type="GO" id="GO:0030245">
    <property type="term" value="P:cellulose catabolic process"/>
    <property type="evidence" value="ECO:0007669"/>
    <property type="project" value="UniProtKB-KW"/>
</dbReference>
<dbReference type="InterPro" id="IPR017736">
    <property type="entry name" value="Glyco_hydro_1_beta-glucosidase"/>
</dbReference>
<evidence type="ECO:0000256" key="10">
    <source>
        <dbReference type="PIRSR" id="PIRSR617736-2"/>
    </source>
</evidence>
<dbReference type="Pfam" id="PF00232">
    <property type="entry name" value="Glyco_hydro_1"/>
    <property type="match status" value="1"/>
</dbReference>
<dbReference type="FunFam" id="3.20.20.80:FF:000004">
    <property type="entry name" value="Beta-glucosidase 6-phospho-beta-glucosidase"/>
    <property type="match status" value="1"/>
</dbReference>
<feature type="binding site" evidence="10">
    <location>
        <position position="398"/>
    </location>
    <ligand>
        <name>substrate</name>
    </ligand>
</feature>
<comment type="catalytic activity">
    <reaction evidence="1 12">
        <text>Hydrolysis of terminal, non-reducing beta-D-glucosyl residues with release of beta-D-glucose.</text>
        <dbReference type="EC" id="3.2.1.21"/>
    </reaction>
</comment>
<evidence type="ECO:0000256" key="12">
    <source>
        <dbReference type="RuleBase" id="RU361175"/>
    </source>
</evidence>
<feature type="binding site" evidence="10">
    <location>
        <position position="26"/>
    </location>
    <ligand>
        <name>substrate</name>
    </ligand>
</feature>
<dbReference type="SUPFAM" id="SSF51445">
    <property type="entry name" value="(Trans)glycosidases"/>
    <property type="match status" value="1"/>
</dbReference>
<evidence type="ECO:0000256" key="7">
    <source>
        <dbReference type="ARBA" id="ARBA00023295"/>
    </source>
</evidence>
<dbReference type="PROSITE" id="PS00653">
    <property type="entry name" value="GLYCOSYL_HYDROL_F1_2"/>
    <property type="match status" value="1"/>
</dbReference>
<keyword evidence="4 12" id="KW-0378">Hydrolase</keyword>
<feature type="active site" description="Proton donor" evidence="9">
    <location>
        <position position="169"/>
    </location>
</feature>
<dbReference type="PANTHER" id="PTHR10353">
    <property type="entry name" value="GLYCOSYL HYDROLASE"/>
    <property type="match status" value="1"/>
</dbReference>
<keyword evidence="5" id="KW-0136">Cellulose degradation</keyword>
<dbReference type="Proteomes" id="UP000055702">
    <property type="component" value="Unassembled WGS sequence"/>
</dbReference>
<comment type="similarity">
    <text evidence="2 12">Belongs to the glycosyl hydrolase 1 family.</text>
</comment>
<feature type="binding site" evidence="10">
    <location>
        <begin position="405"/>
        <end position="406"/>
    </location>
    <ligand>
        <name>substrate</name>
    </ligand>
</feature>
<dbReference type="InterPro" id="IPR033132">
    <property type="entry name" value="GH_1_N_CS"/>
</dbReference>
<dbReference type="PRINTS" id="PR00131">
    <property type="entry name" value="GLHYDRLASE1"/>
</dbReference>
<dbReference type="InterPro" id="IPR001360">
    <property type="entry name" value="Glyco_hydro_1"/>
</dbReference>
<dbReference type="GO" id="GO:0008422">
    <property type="term" value="F:beta-glucosidase activity"/>
    <property type="evidence" value="ECO:0007669"/>
    <property type="project" value="UniProtKB-EC"/>
</dbReference>
<feature type="binding site" evidence="10">
    <location>
        <position position="124"/>
    </location>
    <ligand>
        <name>substrate</name>
    </ligand>
</feature>